<dbReference type="Proteomes" id="UP000287156">
    <property type="component" value="Unassembled WGS sequence"/>
</dbReference>
<dbReference type="GO" id="GO:0003677">
    <property type="term" value="F:DNA binding"/>
    <property type="evidence" value="ECO:0007669"/>
    <property type="project" value="UniProtKB-KW"/>
</dbReference>
<comment type="caution">
    <text evidence="3">The sequence shown here is derived from an EMBL/GenBank/DDBJ whole genome shotgun (WGS) entry which is preliminary data.</text>
</comment>
<dbReference type="Pfam" id="PF12840">
    <property type="entry name" value="HTH_20"/>
    <property type="match status" value="1"/>
</dbReference>
<dbReference type="InterPro" id="IPR001845">
    <property type="entry name" value="HTH_ArsR_DNA-bd_dom"/>
</dbReference>
<organism evidence="3 4">
    <name type="scientific">Siminovitchia acidinfaciens</name>
    <dbReference type="NCBI Taxonomy" id="2321395"/>
    <lineage>
        <taxon>Bacteria</taxon>
        <taxon>Bacillati</taxon>
        <taxon>Bacillota</taxon>
        <taxon>Bacilli</taxon>
        <taxon>Bacillales</taxon>
        <taxon>Bacillaceae</taxon>
        <taxon>Siminovitchia</taxon>
    </lineage>
</organism>
<dbReference type="AlphaFoldDB" id="A0A429XUV8"/>
<protein>
    <submittedName>
        <fullName evidence="3">ArsR family transcriptional regulator</fullName>
    </submittedName>
</protein>
<evidence type="ECO:0000313" key="3">
    <source>
        <dbReference type="EMBL" id="RST71964.1"/>
    </source>
</evidence>
<sequence>MKESKADIILHPVRMRIIQTLVNGRKRTVQQIGEKLSDVPQATLYRHLKKLLDAKIVEVVEKNPIRGAVEKVYALPDQAGVISLDDIEKWTAEEHMDAFLKFMSIVLGDFERYVNQEDVNFQKDGAGYRQVSFYAKDEEYRNFIEKMGKELAKLTSNKEIPGRRRRMMTTIVTAENN</sequence>
<dbReference type="EMBL" id="QYTV02000010">
    <property type="protein sequence ID" value="RST71964.1"/>
    <property type="molecule type" value="Genomic_DNA"/>
</dbReference>
<dbReference type="RefSeq" id="WP_126051971.1">
    <property type="nucleotide sequence ID" value="NZ_QYTV02000010.1"/>
</dbReference>
<dbReference type="InterPro" id="IPR036390">
    <property type="entry name" value="WH_DNA-bd_sf"/>
</dbReference>
<dbReference type="GO" id="GO:0003700">
    <property type="term" value="F:DNA-binding transcription factor activity"/>
    <property type="evidence" value="ECO:0007669"/>
    <property type="project" value="InterPro"/>
</dbReference>
<dbReference type="SMART" id="SM00418">
    <property type="entry name" value="HTH_ARSR"/>
    <property type="match status" value="1"/>
</dbReference>
<dbReference type="CDD" id="cd00090">
    <property type="entry name" value="HTH_ARSR"/>
    <property type="match status" value="1"/>
</dbReference>
<accession>A0A429XUV8</accession>
<gene>
    <name evidence="3" type="ORF">D4T97_017000</name>
</gene>
<dbReference type="Gene3D" id="1.10.10.10">
    <property type="entry name" value="Winged helix-like DNA-binding domain superfamily/Winged helix DNA-binding domain"/>
    <property type="match status" value="1"/>
</dbReference>
<proteinExistence type="predicted"/>
<evidence type="ECO:0000313" key="4">
    <source>
        <dbReference type="Proteomes" id="UP000287156"/>
    </source>
</evidence>
<dbReference type="InterPro" id="IPR011991">
    <property type="entry name" value="ArsR-like_HTH"/>
</dbReference>
<evidence type="ECO:0000259" key="2">
    <source>
        <dbReference type="SMART" id="SM00418"/>
    </source>
</evidence>
<reference evidence="3" key="1">
    <citation type="submission" date="2018-12" db="EMBL/GenBank/DDBJ databases">
        <authorList>
            <person name="Sun L."/>
            <person name="Chen Z."/>
        </authorList>
    </citation>
    <scope>NUCLEOTIDE SEQUENCE [LARGE SCALE GENOMIC DNA]</scope>
    <source>
        <strain evidence="3">3-2-2</strain>
    </source>
</reference>
<dbReference type="InterPro" id="IPR036388">
    <property type="entry name" value="WH-like_DNA-bd_sf"/>
</dbReference>
<name>A0A429XUV8_9BACI</name>
<dbReference type="NCBIfam" id="NF005061">
    <property type="entry name" value="PRK06474.1"/>
    <property type="match status" value="1"/>
</dbReference>
<keyword evidence="1" id="KW-0238">DNA-binding</keyword>
<dbReference type="SUPFAM" id="SSF46785">
    <property type="entry name" value="Winged helix' DNA-binding domain"/>
    <property type="match status" value="1"/>
</dbReference>
<feature type="domain" description="HTH arsR-type" evidence="2">
    <location>
        <begin position="8"/>
        <end position="86"/>
    </location>
</feature>
<evidence type="ECO:0000256" key="1">
    <source>
        <dbReference type="ARBA" id="ARBA00023125"/>
    </source>
</evidence>
<dbReference type="OrthoDB" id="5949858at2"/>
<dbReference type="Gene3D" id="6.10.140.2180">
    <property type="match status" value="1"/>
</dbReference>
<keyword evidence="4" id="KW-1185">Reference proteome</keyword>